<proteinExistence type="predicted"/>
<evidence type="ECO:0008006" key="3">
    <source>
        <dbReference type="Google" id="ProtNLM"/>
    </source>
</evidence>
<evidence type="ECO:0000313" key="1">
    <source>
        <dbReference type="EMBL" id="ESK80652.1"/>
    </source>
</evidence>
<dbReference type="EMBL" id="AWSO01003191">
    <property type="protein sequence ID" value="ESK80652.1"/>
    <property type="molecule type" value="Genomic_DNA"/>
</dbReference>
<protein>
    <recommendedName>
        <fullName evidence="3">BTB domain-containing protein</fullName>
    </recommendedName>
</protein>
<reference evidence="1 2" key="1">
    <citation type="journal article" date="2014" name="BMC Genomics">
        <title>Genome and secretome analysis of the hemibiotrophic fungal pathogen, Moniliophthora roreri, which causes frosty pod rot disease of cacao: mechanisms of the biotrophic and necrotrophic phases.</title>
        <authorList>
            <person name="Meinhardt L.W."/>
            <person name="Costa G.G.L."/>
            <person name="Thomazella D.P.T."/>
            <person name="Teixeira P.J.P.L."/>
            <person name="Carazzolle M.F."/>
            <person name="Schuster S.C."/>
            <person name="Carlson J.E."/>
            <person name="Guiltinan M.J."/>
            <person name="Mieczkowski P."/>
            <person name="Farmer A."/>
            <person name="Ramaraj T."/>
            <person name="Crozier J."/>
            <person name="Davis R.E."/>
            <person name="Shao J."/>
            <person name="Melnick R.L."/>
            <person name="Pereira G.A.G."/>
            <person name="Bailey B.A."/>
        </authorList>
    </citation>
    <scope>NUCLEOTIDE SEQUENCE [LARGE SCALE GENOMIC DNA]</scope>
    <source>
        <strain evidence="1 2">MCA 2997</strain>
    </source>
</reference>
<keyword evidence="2" id="KW-1185">Reference proteome</keyword>
<dbReference type="HOGENOM" id="CLU_075133_2_0_1"/>
<dbReference type="KEGG" id="mrr:Moror_15513"/>
<accession>V2WGF3</accession>
<name>V2WGF3_MONRO</name>
<dbReference type="Proteomes" id="UP000017559">
    <property type="component" value="Unassembled WGS sequence"/>
</dbReference>
<sequence>MMSQTLICESFLVCRAIEHCPLPVDLVLESSDGVKLGAHMKNLESFNNAFPITGTVTHEIDDTVKLTENSDILLLLLKYSHYDDHPDIADLGIDTAIALMNAADKYGNHFAMSACRTAMSYLARRSPTNAIRILPYKIAHGEFNEIDDLVRSTMDLPTQTMLDATKHDPQIYFTYTLYKEKYQVALKKFRDAIIGYRFLTEEYARSCPSYARAAEIFSAQLRYIPSPTEESIEEARNVAQRETNNILTSKKWKSWIYSLKKEVRGFPRWEEMT</sequence>
<comment type="caution">
    <text evidence="1">The sequence shown here is derived from an EMBL/GenBank/DDBJ whole genome shotgun (WGS) entry which is preliminary data.</text>
</comment>
<organism evidence="1 2">
    <name type="scientific">Moniliophthora roreri (strain MCA 2997)</name>
    <name type="common">Cocoa frosty pod rot fungus</name>
    <name type="synonym">Crinipellis roreri</name>
    <dbReference type="NCBI Taxonomy" id="1381753"/>
    <lineage>
        <taxon>Eukaryota</taxon>
        <taxon>Fungi</taxon>
        <taxon>Dikarya</taxon>
        <taxon>Basidiomycota</taxon>
        <taxon>Agaricomycotina</taxon>
        <taxon>Agaricomycetes</taxon>
        <taxon>Agaricomycetidae</taxon>
        <taxon>Agaricales</taxon>
        <taxon>Marasmiineae</taxon>
        <taxon>Marasmiaceae</taxon>
        <taxon>Moniliophthora</taxon>
    </lineage>
</organism>
<gene>
    <name evidence="1" type="ORF">Moror_15513</name>
</gene>
<dbReference type="STRING" id="1381753.V2WGF3"/>
<evidence type="ECO:0000313" key="2">
    <source>
        <dbReference type="Proteomes" id="UP000017559"/>
    </source>
</evidence>
<dbReference type="AlphaFoldDB" id="V2WGF3"/>
<dbReference type="OrthoDB" id="3184970at2759"/>